<keyword evidence="4" id="KW-1185">Reference proteome</keyword>
<proteinExistence type="predicted"/>
<dbReference type="RefSeq" id="WP_214055764.1">
    <property type="nucleotide sequence ID" value="NZ_CP075371.1"/>
</dbReference>
<dbReference type="PROSITE" id="PS51318">
    <property type="entry name" value="TAT"/>
    <property type="match status" value="1"/>
</dbReference>
<feature type="chain" id="PRO_5045698562" description="DUF4397 domain-containing protein" evidence="1">
    <location>
        <begin position="31"/>
        <end position="255"/>
    </location>
</feature>
<reference evidence="3 4" key="1">
    <citation type="submission" date="2021-05" db="EMBL/GenBank/DDBJ databases">
        <title>Complete genome of Nocardioides aquaticus KCTC 9944T isolated from meromictic and hypersaline Ekho Lake, Antarctica.</title>
        <authorList>
            <person name="Hwang K."/>
            <person name="Kim K.M."/>
            <person name="Choe H."/>
        </authorList>
    </citation>
    <scope>NUCLEOTIDE SEQUENCE [LARGE SCALE GENOMIC DNA]</scope>
    <source>
        <strain evidence="3 4">KCTC 9944</strain>
    </source>
</reference>
<keyword evidence="1" id="KW-0732">Signal</keyword>
<dbReference type="InterPro" id="IPR006311">
    <property type="entry name" value="TAT_signal"/>
</dbReference>
<feature type="domain" description="DUF4397" evidence="2">
    <location>
        <begin position="41"/>
        <end position="146"/>
    </location>
</feature>
<accession>A0ABX8EJW8</accession>
<evidence type="ECO:0000313" key="4">
    <source>
        <dbReference type="Proteomes" id="UP000679307"/>
    </source>
</evidence>
<organism evidence="3 4">
    <name type="scientific">Nocardioides aquaticus</name>
    <dbReference type="NCBI Taxonomy" id="160826"/>
    <lineage>
        <taxon>Bacteria</taxon>
        <taxon>Bacillati</taxon>
        <taxon>Actinomycetota</taxon>
        <taxon>Actinomycetes</taxon>
        <taxon>Propionibacteriales</taxon>
        <taxon>Nocardioidaceae</taxon>
        <taxon>Nocardioides</taxon>
    </lineage>
</organism>
<protein>
    <recommendedName>
        <fullName evidence="2">DUF4397 domain-containing protein</fullName>
    </recommendedName>
</protein>
<name>A0ABX8EJW8_9ACTN</name>
<evidence type="ECO:0000259" key="2">
    <source>
        <dbReference type="Pfam" id="PF14344"/>
    </source>
</evidence>
<evidence type="ECO:0000313" key="3">
    <source>
        <dbReference type="EMBL" id="QVT80165.1"/>
    </source>
</evidence>
<dbReference type="Proteomes" id="UP000679307">
    <property type="component" value="Chromosome"/>
</dbReference>
<feature type="signal peptide" evidence="1">
    <location>
        <begin position="1"/>
        <end position="30"/>
    </location>
</feature>
<dbReference type="Pfam" id="PF14344">
    <property type="entry name" value="DUF4397"/>
    <property type="match status" value="1"/>
</dbReference>
<dbReference type="EMBL" id="CP075371">
    <property type="protein sequence ID" value="QVT80165.1"/>
    <property type="molecule type" value="Genomic_DNA"/>
</dbReference>
<evidence type="ECO:0000256" key="1">
    <source>
        <dbReference type="SAM" id="SignalP"/>
    </source>
</evidence>
<sequence length="255" mass="25533">MQRRRTTIATTGTAAVLATALLGAAPGAPASAAKPDGELFLVQAVPGTEIAVEIDGRQVEQGVATGDVVGPWELPAGAQELTLSNDDWSIDVDVRVASGAATDVVLHLPAARGGDPVVSTYAVPDAPIGPDKARVVLAHTATAPPADVHVDGEAVFTNIANGEYAEADVPSGGHEVALLPSGSDRGAFLGPIDVDLPAETVTMVYAVGAPQDNSMRAVSHSAALASDGSVAPSRIETGSSAGLARDLLTAVVGGR</sequence>
<dbReference type="InterPro" id="IPR025510">
    <property type="entry name" value="DUF4397"/>
</dbReference>
<gene>
    <name evidence="3" type="ORF">ENKNEFLB_02556</name>
</gene>